<dbReference type="InterPro" id="IPR000914">
    <property type="entry name" value="SBP_5_dom"/>
</dbReference>
<dbReference type="PIRSF" id="PIRSF002741">
    <property type="entry name" value="MppA"/>
    <property type="match status" value="1"/>
</dbReference>
<proteinExistence type="predicted"/>
<dbReference type="CDD" id="cd08491">
    <property type="entry name" value="PBP2_NikA_DppA_OppA_like_12"/>
    <property type="match status" value="1"/>
</dbReference>
<dbReference type="InterPro" id="IPR030678">
    <property type="entry name" value="Peptide/Ni-bd"/>
</dbReference>
<feature type="domain" description="Solute-binding protein family 5" evidence="2">
    <location>
        <begin position="93"/>
        <end position="407"/>
    </location>
</feature>
<evidence type="ECO:0000256" key="1">
    <source>
        <dbReference type="ARBA" id="ARBA00022729"/>
    </source>
</evidence>
<dbReference type="InterPro" id="IPR039424">
    <property type="entry name" value="SBP_5"/>
</dbReference>
<dbReference type="Gene3D" id="3.10.105.10">
    <property type="entry name" value="Dipeptide-binding Protein, Domain 3"/>
    <property type="match status" value="1"/>
</dbReference>
<keyword evidence="4" id="KW-1185">Reference proteome</keyword>
<dbReference type="Proteomes" id="UP001501231">
    <property type="component" value="Unassembled WGS sequence"/>
</dbReference>
<keyword evidence="1" id="KW-0732">Signal</keyword>
<accession>A0ABP5WRQ4</accession>
<dbReference type="PANTHER" id="PTHR30290">
    <property type="entry name" value="PERIPLASMIC BINDING COMPONENT OF ABC TRANSPORTER"/>
    <property type="match status" value="1"/>
</dbReference>
<organism evidence="3 4">
    <name type="scientific">Actinomadura vinacea</name>
    <dbReference type="NCBI Taxonomy" id="115336"/>
    <lineage>
        <taxon>Bacteria</taxon>
        <taxon>Bacillati</taxon>
        <taxon>Actinomycetota</taxon>
        <taxon>Actinomycetes</taxon>
        <taxon>Streptosporangiales</taxon>
        <taxon>Thermomonosporaceae</taxon>
        <taxon>Actinomadura</taxon>
    </lineage>
</organism>
<evidence type="ECO:0000313" key="3">
    <source>
        <dbReference type="EMBL" id="GAA2433834.1"/>
    </source>
</evidence>
<dbReference type="SUPFAM" id="SSF53850">
    <property type="entry name" value="Periplasmic binding protein-like II"/>
    <property type="match status" value="1"/>
</dbReference>
<dbReference type="EMBL" id="BAAARW010000020">
    <property type="protein sequence ID" value="GAA2433834.1"/>
    <property type="molecule type" value="Genomic_DNA"/>
</dbReference>
<dbReference type="Gene3D" id="3.40.190.10">
    <property type="entry name" value="Periplasmic binding protein-like II"/>
    <property type="match status" value="1"/>
</dbReference>
<protein>
    <submittedName>
        <fullName evidence="3">ABC transporter substrate-binding protein</fullName>
    </submittedName>
</protein>
<dbReference type="RefSeq" id="WP_344592733.1">
    <property type="nucleotide sequence ID" value="NZ_BAAARW010000020.1"/>
</dbReference>
<dbReference type="Pfam" id="PF00496">
    <property type="entry name" value="SBP_bac_5"/>
    <property type="match status" value="1"/>
</dbReference>
<comment type="caution">
    <text evidence="3">The sequence shown here is derived from an EMBL/GenBank/DDBJ whole genome shotgun (WGS) entry which is preliminary data.</text>
</comment>
<gene>
    <name evidence="3" type="ORF">GCM10010191_55150</name>
</gene>
<reference evidence="4" key="1">
    <citation type="journal article" date="2019" name="Int. J. Syst. Evol. Microbiol.">
        <title>The Global Catalogue of Microorganisms (GCM) 10K type strain sequencing project: providing services to taxonomists for standard genome sequencing and annotation.</title>
        <authorList>
            <consortium name="The Broad Institute Genomics Platform"/>
            <consortium name="The Broad Institute Genome Sequencing Center for Infectious Disease"/>
            <person name="Wu L."/>
            <person name="Ma J."/>
        </authorList>
    </citation>
    <scope>NUCLEOTIDE SEQUENCE [LARGE SCALE GENOMIC DNA]</scope>
    <source>
        <strain evidence="4">JCM 3325</strain>
    </source>
</reference>
<dbReference type="PANTHER" id="PTHR30290:SF38">
    <property type="entry name" value="D,D-DIPEPTIDE-BINDING PERIPLASMIC PROTEIN DDPA-RELATED"/>
    <property type="match status" value="1"/>
</dbReference>
<evidence type="ECO:0000259" key="2">
    <source>
        <dbReference type="Pfam" id="PF00496"/>
    </source>
</evidence>
<evidence type="ECO:0000313" key="4">
    <source>
        <dbReference type="Proteomes" id="UP001501231"/>
    </source>
</evidence>
<name>A0ABP5WRQ4_9ACTN</name>
<sequence>MPPFPPFTSPRGPASRAAAPAAALLAGLLAATGCTVANSDSLTGGADGALQIVLQQEPPTLEPCESSLTSTGVVVRSNITEPLIERDPTSGALKPLLATQWKATDDRTWTFTVRDGVRFHDGSAFDAQDAAFSITRAVGSKLGCNIDGYVFADSKLEVSAPDARTLTVKTAEPDPILPLRMSFLEIVPSGTNTQAKVREPVGTGPYKIEDWDAGISLRLGRHPGYWGTKPDYPAVRYVWRAENSIRAAMVTSGEAGIATGLGPEDGAGDLGVPFPNNETTALRMDANVAPLNDVRIRRAINYAIDKSGIVQSLFLKLGEPAGQLVANGVVGHDPAIKPWPYDPARAKALVAEARAAGTPVQTPITLIARNAQFPKVAETAEVIQEALGQAGLNVKIKMLDTAAHLEYQLRPFVRDAGPTLLLIMHGNQAGDAAFTTSQYLASDGPQSQYGTPQLDQMIDDAGQKTGAERARAFGQVLAYQNENVVQYAHIAHMRGMLGIASNVRYKPDSATTDELRLADVHRAK</sequence>